<proteinExistence type="predicted"/>
<comment type="caution">
    <text evidence="1">The sequence shown here is derived from an EMBL/GenBank/DDBJ whole genome shotgun (WGS) entry which is preliminary data.</text>
</comment>
<dbReference type="GeneID" id="38115798"/>
<protein>
    <submittedName>
        <fullName evidence="1">Uncharacterized protein</fullName>
    </submittedName>
</protein>
<reference evidence="1 2" key="1">
    <citation type="journal article" date="2018" name="IMA Fungus">
        <title>IMA Genome-F 9: Draft genome sequence of Annulohypoxylon stygium, Aspergillus mulundensis, Berkeleyomyces basicola (syn. Thielaviopsis basicola), Ceratocystis smalleyi, two Cercospora beticola strains, Coleophoma cylindrospora, Fusarium fracticaudum, Phialophora cf. hyalina, and Morchella septimelata.</title>
        <authorList>
            <person name="Wingfield B.D."/>
            <person name="Bills G.F."/>
            <person name="Dong Y."/>
            <person name="Huang W."/>
            <person name="Nel W.J."/>
            <person name="Swalarsk-Parry B.S."/>
            <person name="Vaghefi N."/>
            <person name="Wilken P.M."/>
            <person name="An Z."/>
            <person name="de Beer Z.W."/>
            <person name="De Vos L."/>
            <person name="Chen L."/>
            <person name="Duong T.A."/>
            <person name="Gao Y."/>
            <person name="Hammerbacher A."/>
            <person name="Kikkert J.R."/>
            <person name="Li Y."/>
            <person name="Li H."/>
            <person name="Li K."/>
            <person name="Li Q."/>
            <person name="Liu X."/>
            <person name="Ma X."/>
            <person name="Naidoo K."/>
            <person name="Pethybridge S.J."/>
            <person name="Sun J."/>
            <person name="Steenkamp E.T."/>
            <person name="van der Nest M.A."/>
            <person name="van Wyk S."/>
            <person name="Wingfield M.J."/>
            <person name="Xiong C."/>
            <person name="Yue Q."/>
            <person name="Zhang X."/>
        </authorList>
    </citation>
    <scope>NUCLEOTIDE SEQUENCE [LARGE SCALE GENOMIC DNA]</scope>
    <source>
        <strain evidence="1 2">DSM 5745</strain>
    </source>
</reference>
<sequence length="463" mass="52668">MALLSSIGRSAFCAATKPQFYRHAASLSQIRRKLHPPPLKFKYDDREEHKRRFANLLSILEEPSIRAEISEVLTPKSDRSAFTCDSEGCIGEIPPPVDLPLQTLKKLEQAINQAGFGGDWERTAVLDTLLVFPVSDLLLGLSVTGKYAPFLQNVRTVEFEPGDEAVLNDPRWFDALDIYASLNLVRQLPVIETIIFEAFTEDENGDQYGDGEIHCPPPPQSANYTKIYMKHTDLCNSTYCAAIDSAKRLEELVISVGGRGCIGVTAGIYEYYAVYPELIFHSLLAHQDRLEYLDLDFEKNVNLSELFTPTRTWFKREDEWWPNLPYEQEGPSPSETLAEVLQGKSFREFTQLKHLGIGVHLLYYFARSIGNTKAVDDISLADGLPPNLESLHIYGYKKGDPLLYSPDLKMDYHIAKLMEEKETKLPHLMQIKGVEEYIPHAEVVSDADENTHLLWERKYTEKY</sequence>
<name>A0A3D8RX58_9EURO</name>
<evidence type="ECO:0000313" key="2">
    <source>
        <dbReference type="Proteomes" id="UP000256690"/>
    </source>
</evidence>
<dbReference type="Proteomes" id="UP000256690">
    <property type="component" value="Unassembled WGS sequence"/>
</dbReference>
<organism evidence="1 2">
    <name type="scientific">Aspergillus mulundensis</name>
    <dbReference type="NCBI Taxonomy" id="1810919"/>
    <lineage>
        <taxon>Eukaryota</taxon>
        <taxon>Fungi</taxon>
        <taxon>Dikarya</taxon>
        <taxon>Ascomycota</taxon>
        <taxon>Pezizomycotina</taxon>
        <taxon>Eurotiomycetes</taxon>
        <taxon>Eurotiomycetidae</taxon>
        <taxon>Eurotiales</taxon>
        <taxon>Aspergillaceae</taxon>
        <taxon>Aspergillus</taxon>
        <taxon>Aspergillus subgen. Nidulantes</taxon>
    </lineage>
</organism>
<gene>
    <name evidence="1" type="ORF">DSM5745_05428</name>
</gene>
<keyword evidence="2" id="KW-1185">Reference proteome</keyword>
<dbReference type="EMBL" id="PVWQ01000006">
    <property type="protein sequence ID" value="RDW78576.1"/>
    <property type="molecule type" value="Genomic_DNA"/>
</dbReference>
<dbReference type="AlphaFoldDB" id="A0A3D8RX58"/>
<accession>A0A3D8RX58</accession>
<evidence type="ECO:0000313" key="1">
    <source>
        <dbReference type="EMBL" id="RDW78576.1"/>
    </source>
</evidence>
<dbReference type="RefSeq" id="XP_026603276.1">
    <property type="nucleotide sequence ID" value="XM_026747444.1"/>
</dbReference>
<dbReference type="STRING" id="1810919.A0A3D8RX58"/>
<dbReference type="OrthoDB" id="3437411at2759"/>